<protein>
    <submittedName>
        <fullName evidence="1">Uncharacterized protein</fullName>
    </submittedName>
</protein>
<accession>A0A1I6L9E1</accession>
<sequence length="330" mass="37405">MINELSTLISIVSSWLQEWGQIGSGFASVLLSGTLAFLYYKQHGVLKKQMEKETETDIISEGIGISESELRHKTSYDNQIYFRFSNIGQGRTNEMAIRVIPELLSEVEVDLESVQEELERIQIAALEEAGTEIKRSGNYLEGGERDVKFAIPAHTGGFFIQNEFITRGGHLSLSELPEPVSEVKLQSRITKNNYPDLETEEETEYHLSLDGEDRVSSILYDKPDVSDLPVDSEEKIREKVSKDAKKKIVDNAVGTLFVRIKYILEYKDGEGEVQEKQLLDMVFPSRYGVSDEILFSSGIEFERFQLQGDKQSMIERSMFSKIGKPDSPHT</sequence>
<dbReference type="AlphaFoldDB" id="A0A1I6L9E1"/>
<name>A0A1I6L9E1_9EURY</name>
<dbReference type="Proteomes" id="UP000199062">
    <property type="component" value="Unassembled WGS sequence"/>
</dbReference>
<reference evidence="1 2" key="1">
    <citation type="submission" date="2016-10" db="EMBL/GenBank/DDBJ databases">
        <authorList>
            <person name="de Groot N.N."/>
        </authorList>
    </citation>
    <scope>NUCLEOTIDE SEQUENCE [LARGE SCALE GENOMIC DNA]</scope>
    <source>
        <strain evidence="1 2">CGMCC 1.10457</strain>
    </source>
</reference>
<keyword evidence="2" id="KW-1185">Reference proteome</keyword>
<organism evidence="1 2">
    <name type="scientific">Halomicrobium zhouii</name>
    <dbReference type="NCBI Taxonomy" id="767519"/>
    <lineage>
        <taxon>Archaea</taxon>
        <taxon>Methanobacteriati</taxon>
        <taxon>Methanobacteriota</taxon>
        <taxon>Stenosarchaea group</taxon>
        <taxon>Halobacteria</taxon>
        <taxon>Halobacteriales</taxon>
        <taxon>Haloarculaceae</taxon>
        <taxon>Halomicrobium</taxon>
    </lineage>
</organism>
<evidence type="ECO:0000313" key="1">
    <source>
        <dbReference type="EMBL" id="SFS00034.1"/>
    </source>
</evidence>
<dbReference type="EMBL" id="FOZK01000002">
    <property type="protein sequence ID" value="SFS00034.1"/>
    <property type="molecule type" value="Genomic_DNA"/>
</dbReference>
<dbReference type="RefSeq" id="WP_143117704.1">
    <property type="nucleotide sequence ID" value="NZ_FOZK01000002.1"/>
</dbReference>
<proteinExistence type="predicted"/>
<gene>
    <name evidence="1" type="ORF">SAMN05216559_2299</name>
</gene>
<evidence type="ECO:0000313" key="2">
    <source>
        <dbReference type="Proteomes" id="UP000199062"/>
    </source>
</evidence>